<evidence type="ECO:0000313" key="4">
    <source>
        <dbReference type="EMBL" id="OWF37919.1"/>
    </source>
</evidence>
<evidence type="ECO:0000256" key="1">
    <source>
        <dbReference type="SAM" id="Coils"/>
    </source>
</evidence>
<dbReference type="SUPFAM" id="SSF47473">
    <property type="entry name" value="EF-hand"/>
    <property type="match status" value="1"/>
</dbReference>
<gene>
    <name evidence="4" type="ORF">KP79_PYT14239</name>
</gene>
<comment type="caution">
    <text evidence="4">The sequence shown here is derived from an EMBL/GenBank/DDBJ whole genome shotgun (WGS) entry which is preliminary data.</text>
</comment>
<feature type="compositionally biased region" description="Basic and acidic residues" evidence="2">
    <location>
        <begin position="74"/>
        <end position="83"/>
    </location>
</feature>
<feature type="region of interest" description="Disordered" evidence="2">
    <location>
        <begin position="50"/>
        <end position="125"/>
    </location>
</feature>
<reference evidence="4 5" key="1">
    <citation type="journal article" date="2017" name="Nat. Ecol. Evol.">
        <title>Scallop genome provides insights into evolution of bilaterian karyotype and development.</title>
        <authorList>
            <person name="Wang S."/>
            <person name="Zhang J."/>
            <person name="Jiao W."/>
            <person name="Li J."/>
            <person name="Xun X."/>
            <person name="Sun Y."/>
            <person name="Guo X."/>
            <person name="Huan P."/>
            <person name="Dong B."/>
            <person name="Zhang L."/>
            <person name="Hu X."/>
            <person name="Sun X."/>
            <person name="Wang J."/>
            <person name="Zhao C."/>
            <person name="Wang Y."/>
            <person name="Wang D."/>
            <person name="Huang X."/>
            <person name="Wang R."/>
            <person name="Lv J."/>
            <person name="Li Y."/>
            <person name="Zhang Z."/>
            <person name="Liu B."/>
            <person name="Lu W."/>
            <person name="Hui Y."/>
            <person name="Liang J."/>
            <person name="Zhou Z."/>
            <person name="Hou R."/>
            <person name="Li X."/>
            <person name="Liu Y."/>
            <person name="Li H."/>
            <person name="Ning X."/>
            <person name="Lin Y."/>
            <person name="Zhao L."/>
            <person name="Xing Q."/>
            <person name="Dou J."/>
            <person name="Li Y."/>
            <person name="Mao J."/>
            <person name="Guo H."/>
            <person name="Dou H."/>
            <person name="Li T."/>
            <person name="Mu C."/>
            <person name="Jiang W."/>
            <person name="Fu Q."/>
            <person name="Fu X."/>
            <person name="Miao Y."/>
            <person name="Liu J."/>
            <person name="Yu Q."/>
            <person name="Li R."/>
            <person name="Liao H."/>
            <person name="Li X."/>
            <person name="Kong Y."/>
            <person name="Jiang Z."/>
            <person name="Chourrout D."/>
            <person name="Li R."/>
            <person name="Bao Z."/>
        </authorList>
    </citation>
    <scope>NUCLEOTIDE SEQUENCE [LARGE SCALE GENOMIC DNA]</scope>
    <source>
        <strain evidence="4 5">PY_sf001</strain>
    </source>
</reference>
<feature type="coiled-coil region" evidence="1">
    <location>
        <begin position="224"/>
        <end position="251"/>
    </location>
</feature>
<organism evidence="4 5">
    <name type="scientific">Mizuhopecten yessoensis</name>
    <name type="common">Japanese scallop</name>
    <name type="synonym">Patinopecten yessoensis</name>
    <dbReference type="NCBI Taxonomy" id="6573"/>
    <lineage>
        <taxon>Eukaryota</taxon>
        <taxon>Metazoa</taxon>
        <taxon>Spiralia</taxon>
        <taxon>Lophotrochozoa</taxon>
        <taxon>Mollusca</taxon>
        <taxon>Bivalvia</taxon>
        <taxon>Autobranchia</taxon>
        <taxon>Pteriomorphia</taxon>
        <taxon>Pectinida</taxon>
        <taxon>Pectinoidea</taxon>
        <taxon>Pectinidae</taxon>
        <taxon>Mizuhopecten</taxon>
    </lineage>
</organism>
<sequence>MTAVLYNRGYRCVFRPAVEARTGNPSTCLTGPRHALKTVYDIKGPVKFRRFTTSERMPKKGKKGGKKKGKSSSSKHDSDKVEGLEADAGTMMDITDADGKLKPGSAADGKGGKKKKKGKKKKVSTADKALEKLEKAADKLKANKIFFIPFVNRMDRWLAANSQLAVQLFKKCDQEEEGYINYDDFKSGMFDLGVICNRVELHLLAKLMDRENSGDIDYYDIPKGLQYVRELEEMEKEAEEAENILIKTDRTMDHCKVCKMGINGPSMIKNPRYLLLELVFVTFHANADHPWHLEELVHTHIPVCGLLQLIAELTGIQSTKLSLFNDKSRNREAMLPPDMTLKELGYEGESQNEPEETTLYYDYKVEFTGCPILLCDHYFGEEIKLGQRYRPSAEKTAKTKSERKILS</sequence>
<evidence type="ECO:0000313" key="5">
    <source>
        <dbReference type="Proteomes" id="UP000242188"/>
    </source>
</evidence>
<feature type="compositionally biased region" description="Basic residues" evidence="2">
    <location>
        <begin position="112"/>
        <end position="123"/>
    </location>
</feature>
<dbReference type="GO" id="GO:0005509">
    <property type="term" value="F:calcium ion binding"/>
    <property type="evidence" value="ECO:0007669"/>
    <property type="project" value="InterPro"/>
</dbReference>
<name>A0A210PN40_MIZYE</name>
<dbReference type="PROSITE" id="PS50222">
    <property type="entry name" value="EF_HAND_2"/>
    <property type="match status" value="1"/>
</dbReference>
<dbReference type="AlphaFoldDB" id="A0A210PN40"/>
<protein>
    <recommendedName>
        <fullName evidence="3">EF-hand domain-containing protein</fullName>
    </recommendedName>
</protein>
<keyword evidence="1" id="KW-0175">Coiled coil</keyword>
<feature type="compositionally biased region" description="Basic residues" evidence="2">
    <location>
        <begin position="59"/>
        <end position="70"/>
    </location>
</feature>
<proteinExistence type="predicted"/>
<evidence type="ECO:0000256" key="2">
    <source>
        <dbReference type="SAM" id="MobiDB-lite"/>
    </source>
</evidence>
<dbReference type="EMBL" id="NEDP02005575">
    <property type="protein sequence ID" value="OWF37919.1"/>
    <property type="molecule type" value="Genomic_DNA"/>
</dbReference>
<evidence type="ECO:0000259" key="3">
    <source>
        <dbReference type="PROSITE" id="PS50222"/>
    </source>
</evidence>
<feature type="domain" description="EF-hand" evidence="3">
    <location>
        <begin position="160"/>
        <end position="195"/>
    </location>
</feature>
<dbReference type="InterPro" id="IPR011992">
    <property type="entry name" value="EF-hand-dom_pair"/>
</dbReference>
<dbReference type="Gene3D" id="1.10.238.10">
    <property type="entry name" value="EF-hand"/>
    <property type="match status" value="1"/>
</dbReference>
<keyword evidence="5" id="KW-1185">Reference proteome</keyword>
<dbReference type="OrthoDB" id="418595at2759"/>
<accession>A0A210PN40</accession>
<dbReference type="Proteomes" id="UP000242188">
    <property type="component" value="Unassembled WGS sequence"/>
</dbReference>
<dbReference type="STRING" id="6573.A0A210PN40"/>
<dbReference type="InterPro" id="IPR002048">
    <property type="entry name" value="EF_hand_dom"/>
</dbReference>